<dbReference type="GO" id="GO:0005737">
    <property type="term" value="C:cytoplasm"/>
    <property type="evidence" value="ECO:0007669"/>
    <property type="project" value="TreeGrafter"/>
</dbReference>
<name>A0A9P8SJV6_9HYPO</name>
<dbReference type="InterPro" id="IPR045851">
    <property type="entry name" value="AMP-bd_C_sf"/>
</dbReference>
<dbReference type="GO" id="GO:0008757">
    <property type="term" value="F:S-adenosylmethionine-dependent methyltransferase activity"/>
    <property type="evidence" value="ECO:0007669"/>
    <property type="project" value="InterPro"/>
</dbReference>
<evidence type="ECO:0000313" key="2">
    <source>
        <dbReference type="EMBL" id="KAH0964579.1"/>
    </source>
</evidence>
<proteinExistence type="predicted"/>
<dbReference type="InterPro" id="IPR013216">
    <property type="entry name" value="Methyltransf_11"/>
</dbReference>
<dbReference type="PANTHER" id="PTHR45527">
    <property type="entry name" value="NONRIBOSOMAL PEPTIDE SYNTHETASE"/>
    <property type="match status" value="1"/>
</dbReference>
<sequence>MNCDAVTQQGVLHIGSGAGAVTWIVNPEDHNELTPLGCIGELLIEGPIVGLGYLDDPETTAKAFVDDPVWLLRGSRGQAGRHGRVYKTGDLARYTEEGTIVFIGRKDSQVKIRGQRVELQEIEHVLRSHEHVDGAATVLQSHQSEPPRLVSFITIKQRLSGCHIEPEPDREAQRIKMWETQFDTEVYSSFDKLLPHNVGRDFIGWTSMLDGTQISTEHMNEWLDDTIETILDRSRPAHILEIGTGSGMILFNLTDGLQSYVGLEPSANAVDFVRKTAQLMPWLADKVKIFQATAMDLHLLDTPVAPNLVILNSVVQYFPTQGYLLKTVQSLLQLESVTTIFFGDVRSYCLHREFLAARALYTMGSGAQKDMLQRMVDDMEAAESELLIDPAFFTALQDRFPNRIAHVEILPKRMRASNELSCYRYAAVIYLKASSCTQQQLEIHDIARDEWVDFSARGLDTGPDSTLNVVA</sequence>
<dbReference type="PANTHER" id="PTHR45527:SF1">
    <property type="entry name" value="FATTY ACID SYNTHASE"/>
    <property type="match status" value="1"/>
</dbReference>
<dbReference type="OrthoDB" id="4926266at2759"/>
<comment type="caution">
    <text evidence="2">The sequence shown here is derived from an EMBL/GenBank/DDBJ whole genome shotgun (WGS) entry which is preliminary data.</text>
</comment>
<dbReference type="GO" id="GO:0044550">
    <property type="term" value="P:secondary metabolite biosynthetic process"/>
    <property type="evidence" value="ECO:0007669"/>
    <property type="project" value="TreeGrafter"/>
</dbReference>
<dbReference type="CDD" id="cd02440">
    <property type="entry name" value="AdoMet_MTases"/>
    <property type="match status" value="1"/>
</dbReference>
<dbReference type="GO" id="GO:0031177">
    <property type="term" value="F:phosphopantetheine binding"/>
    <property type="evidence" value="ECO:0007669"/>
    <property type="project" value="TreeGrafter"/>
</dbReference>
<protein>
    <submittedName>
        <fullName evidence="2">AMP-binding enzyme domain-containing protein</fullName>
    </submittedName>
</protein>
<reference evidence="2" key="1">
    <citation type="submission" date="2021-09" db="EMBL/GenBank/DDBJ databases">
        <title>A high-quality genome of the endoparasitic fungus Hirsutella rhossiliensis with a comparison of Hirsutella genomes reveals transposable elements contributing to genome size variation.</title>
        <authorList>
            <person name="Lin R."/>
            <person name="Jiao Y."/>
            <person name="Sun X."/>
            <person name="Ling J."/>
            <person name="Xie B."/>
            <person name="Cheng X."/>
        </authorList>
    </citation>
    <scope>NUCLEOTIDE SEQUENCE</scope>
    <source>
        <strain evidence="2">HR02</strain>
    </source>
</reference>
<dbReference type="SUPFAM" id="SSF56801">
    <property type="entry name" value="Acetyl-CoA synthetase-like"/>
    <property type="match status" value="1"/>
</dbReference>
<gene>
    <name evidence="2" type="ORF">HRG_05007</name>
</gene>
<dbReference type="AlphaFoldDB" id="A0A9P8SJV6"/>
<dbReference type="InterPro" id="IPR029063">
    <property type="entry name" value="SAM-dependent_MTases_sf"/>
</dbReference>
<dbReference type="Gene3D" id="3.40.50.150">
    <property type="entry name" value="Vaccinia Virus protein VP39"/>
    <property type="match status" value="1"/>
</dbReference>
<dbReference type="SUPFAM" id="SSF53335">
    <property type="entry name" value="S-adenosyl-L-methionine-dependent methyltransferases"/>
    <property type="match status" value="1"/>
</dbReference>
<keyword evidence="3" id="KW-1185">Reference proteome</keyword>
<evidence type="ECO:0000259" key="1">
    <source>
        <dbReference type="Pfam" id="PF08241"/>
    </source>
</evidence>
<dbReference type="Gene3D" id="2.30.38.10">
    <property type="entry name" value="Luciferase, Domain 3"/>
    <property type="match status" value="1"/>
</dbReference>
<dbReference type="EMBL" id="JAIZPD010000004">
    <property type="protein sequence ID" value="KAH0964579.1"/>
    <property type="molecule type" value="Genomic_DNA"/>
</dbReference>
<dbReference type="Pfam" id="PF08241">
    <property type="entry name" value="Methyltransf_11"/>
    <property type="match status" value="1"/>
</dbReference>
<dbReference type="GeneID" id="68354136"/>
<organism evidence="2 3">
    <name type="scientific">Hirsutella rhossiliensis</name>
    <dbReference type="NCBI Taxonomy" id="111463"/>
    <lineage>
        <taxon>Eukaryota</taxon>
        <taxon>Fungi</taxon>
        <taxon>Dikarya</taxon>
        <taxon>Ascomycota</taxon>
        <taxon>Pezizomycotina</taxon>
        <taxon>Sordariomycetes</taxon>
        <taxon>Hypocreomycetidae</taxon>
        <taxon>Hypocreales</taxon>
        <taxon>Ophiocordycipitaceae</taxon>
        <taxon>Hirsutella</taxon>
    </lineage>
</organism>
<dbReference type="Gene3D" id="3.30.300.30">
    <property type="match status" value="1"/>
</dbReference>
<dbReference type="GO" id="GO:0043041">
    <property type="term" value="P:amino acid activation for nonribosomal peptide biosynthetic process"/>
    <property type="evidence" value="ECO:0007669"/>
    <property type="project" value="TreeGrafter"/>
</dbReference>
<feature type="domain" description="Methyltransferase type 11" evidence="1">
    <location>
        <begin position="240"/>
        <end position="331"/>
    </location>
</feature>
<evidence type="ECO:0000313" key="3">
    <source>
        <dbReference type="Proteomes" id="UP000824596"/>
    </source>
</evidence>
<dbReference type="Proteomes" id="UP000824596">
    <property type="component" value="Unassembled WGS sequence"/>
</dbReference>
<accession>A0A9P8SJV6</accession>
<dbReference type="RefSeq" id="XP_044722092.1">
    <property type="nucleotide sequence ID" value="XM_044863478.1"/>
</dbReference>